<evidence type="ECO:0000259" key="8">
    <source>
        <dbReference type="Pfam" id="PF01182"/>
    </source>
</evidence>
<keyword evidence="7 9" id="KW-0378">Hydrolase</keyword>
<reference evidence="9 10" key="1">
    <citation type="submission" date="2021-08" db="EMBL/GenBank/DDBJ databases">
        <title>Nocardioides bacterium WL0053 sp. nov., isolated from the sediment.</title>
        <authorList>
            <person name="Wang L."/>
            <person name="Zhang D."/>
            <person name="Zhang A."/>
        </authorList>
    </citation>
    <scope>NUCLEOTIDE SEQUENCE [LARGE SCALE GENOMIC DNA]</scope>
    <source>
        <strain evidence="9 10">WL0053</strain>
    </source>
</reference>
<evidence type="ECO:0000256" key="5">
    <source>
        <dbReference type="ARBA" id="ARBA00013198"/>
    </source>
</evidence>
<feature type="domain" description="Glucosamine/galactosamine-6-phosphate isomerase" evidence="8">
    <location>
        <begin position="12"/>
        <end position="231"/>
    </location>
</feature>
<evidence type="ECO:0000313" key="10">
    <source>
        <dbReference type="Proteomes" id="UP000754710"/>
    </source>
</evidence>
<dbReference type="EMBL" id="JAIEZQ010000001">
    <property type="protein sequence ID" value="MBY9073506.1"/>
    <property type="molecule type" value="Genomic_DNA"/>
</dbReference>
<keyword evidence="10" id="KW-1185">Reference proteome</keyword>
<dbReference type="PANTHER" id="PTHR11054:SF0">
    <property type="entry name" value="6-PHOSPHOGLUCONOLACTONASE"/>
    <property type="match status" value="1"/>
</dbReference>
<dbReference type="RefSeq" id="WP_221023295.1">
    <property type="nucleotide sequence ID" value="NZ_JAIEZQ010000001.1"/>
</dbReference>
<evidence type="ECO:0000256" key="7">
    <source>
        <dbReference type="RuleBase" id="RU365095"/>
    </source>
</evidence>
<dbReference type="InterPro" id="IPR006148">
    <property type="entry name" value="Glc/Gal-6P_isomerase"/>
</dbReference>
<dbReference type="InterPro" id="IPR005900">
    <property type="entry name" value="6-phosphogluconolactonase_DevB"/>
</dbReference>
<dbReference type="InterPro" id="IPR037171">
    <property type="entry name" value="NagB/RpiA_transferase-like"/>
</dbReference>
<evidence type="ECO:0000313" key="9">
    <source>
        <dbReference type="EMBL" id="MBY9073506.1"/>
    </source>
</evidence>
<evidence type="ECO:0000256" key="1">
    <source>
        <dbReference type="ARBA" id="ARBA00000832"/>
    </source>
</evidence>
<name>A0ABS7REQ9_9ACTN</name>
<dbReference type="GO" id="GO:0017057">
    <property type="term" value="F:6-phosphogluconolactonase activity"/>
    <property type="evidence" value="ECO:0007669"/>
    <property type="project" value="UniProtKB-EC"/>
</dbReference>
<comment type="pathway">
    <text evidence="3 7">Carbohydrate degradation; pentose phosphate pathway; D-ribulose 5-phosphate from D-glucose 6-phosphate (oxidative stage): step 2/3.</text>
</comment>
<dbReference type="Gene3D" id="3.40.50.1360">
    <property type="match status" value="1"/>
</dbReference>
<protein>
    <recommendedName>
        <fullName evidence="6 7">6-phosphogluconolactonase</fullName>
        <shortName evidence="7">6PGL</shortName>
        <ecNumber evidence="5 7">3.1.1.31</ecNumber>
    </recommendedName>
</protein>
<evidence type="ECO:0000256" key="6">
    <source>
        <dbReference type="ARBA" id="ARBA00020337"/>
    </source>
</evidence>
<dbReference type="Proteomes" id="UP000754710">
    <property type="component" value="Unassembled WGS sequence"/>
</dbReference>
<dbReference type="Pfam" id="PF01182">
    <property type="entry name" value="Glucosamine_iso"/>
    <property type="match status" value="1"/>
</dbReference>
<dbReference type="CDD" id="cd01400">
    <property type="entry name" value="6PGL"/>
    <property type="match status" value="1"/>
</dbReference>
<dbReference type="PANTHER" id="PTHR11054">
    <property type="entry name" value="6-PHOSPHOGLUCONOLACTONASE"/>
    <property type="match status" value="1"/>
</dbReference>
<evidence type="ECO:0000256" key="4">
    <source>
        <dbReference type="ARBA" id="ARBA00010662"/>
    </source>
</evidence>
<evidence type="ECO:0000256" key="3">
    <source>
        <dbReference type="ARBA" id="ARBA00004961"/>
    </source>
</evidence>
<evidence type="ECO:0000256" key="2">
    <source>
        <dbReference type="ARBA" id="ARBA00002681"/>
    </source>
</evidence>
<gene>
    <name evidence="7 9" type="primary">pgl</name>
    <name evidence="9" type="ORF">K1X13_01605</name>
</gene>
<comment type="function">
    <text evidence="2 7">Hydrolysis of 6-phosphogluconolactone to 6-phosphogluconate.</text>
</comment>
<dbReference type="SUPFAM" id="SSF100950">
    <property type="entry name" value="NagB/RpiA/CoA transferase-like"/>
    <property type="match status" value="1"/>
</dbReference>
<comment type="similarity">
    <text evidence="4 7">Belongs to the glucosamine/galactosamine-6-phosphate isomerase family. 6-phosphogluconolactonase subfamily.</text>
</comment>
<sequence length="243" mass="25203">MSAAPEVVRHDDGDALAAAVAERLVARLLDLQDAGRVPSVVLTGGTIAEKLHRAVVTDPRGARVDWARVDFWFGDERYVPAGDPDRNAGQARAAMLDHLPVAPERVHEMPASDGEYGDDVDAAAAAYAAGLGAAPAFDVLMLGVGPDGHCASMFPGHPALSADGVAVAVRDSPKPPPTRISLTMGTLGRADEVWFVASGEGKADAVRDALADGDVVDVPAAGPKGRTRTLWLVDDAAASHLPR</sequence>
<proteinExistence type="inferred from homology"/>
<accession>A0ABS7REQ9</accession>
<comment type="caution">
    <text evidence="9">The sequence shown here is derived from an EMBL/GenBank/DDBJ whole genome shotgun (WGS) entry which is preliminary data.</text>
</comment>
<comment type="catalytic activity">
    <reaction evidence="1 7">
        <text>6-phospho-D-glucono-1,5-lactone + H2O = 6-phospho-D-gluconate + H(+)</text>
        <dbReference type="Rhea" id="RHEA:12556"/>
        <dbReference type="ChEBI" id="CHEBI:15377"/>
        <dbReference type="ChEBI" id="CHEBI:15378"/>
        <dbReference type="ChEBI" id="CHEBI:57955"/>
        <dbReference type="ChEBI" id="CHEBI:58759"/>
        <dbReference type="EC" id="3.1.1.31"/>
    </reaction>
</comment>
<dbReference type="NCBIfam" id="TIGR01198">
    <property type="entry name" value="pgl"/>
    <property type="match status" value="1"/>
</dbReference>
<dbReference type="EC" id="3.1.1.31" evidence="5 7"/>
<organism evidence="9 10">
    <name type="scientific">Nocardioides jiangsuensis</name>
    <dbReference type="NCBI Taxonomy" id="2866161"/>
    <lineage>
        <taxon>Bacteria</taxon>
        <taxon>Bacillati</taxon>
        <taxon>Actinomycetota</taxon>
        <taxon>Actinomycetes</taxon>
        <taxon>Propionibacteriales</taxon>
        <taxon>Nocardioidaceae</taxon>
        <taxon>Nocardioides</taxon>
    </lineage>
</organism>
<dbReference type="InterPro" id="IPR039104">
    <property type="entry name" value="6PGL"/>
</dbReference>